<proteinExistence type="predicted"/>
<name>A0A379JKY3_9NOCA</name>
<dbReference type="EMBL" id="UGRY01000006">
    <property type="protein sequence ID" value="SUD49178.1"/>
    <property type="molecule type" value="Genomic_DNA"/>
</dbReference>
<dbReference type="Proteomes" id="UP000255467">
    <property type="component" value="Unassembled WGS sequence"/>
</dbReference>
<dbReference type="AlphaFoldDB" id="A0A379JKY3"/>
<reference evidence="1 2" key="1">
    <citation type="submission" date="2018-06" db="EMBL/GenBank/DDBJ databases">
        <authorList>
            <consortium name="Pathogen Informatics"/>
            <person name="Doyle S."/>
        </authorList>
    </citation>
    <scope>NUCLEOTIDE SEQUENCE [LARGE SCALE GENOMIC DNA]</scope>
    <source>
        <strain evidence="1 2">NCTC1934</strain>
    </source>
</reference>
<evidence type="ECO:0000313" key="1">
    <source>
        <dbReference type="EMBL" id="SUD49178.1"/>
    </source>
</evidence>
<protein>
    <submittedName>
        <fullName evidence="1">Uncharacterized protein</fullName>
    </submittedName>
</protein>
<organism evidence="1 2">
    <name type="scientific">Nocardia otitidiscaviarum</name>
    <dbReference type="NCBI Taxonomy" id="1823"/>
    <lineage>
        <taxon>Bacteria</taxon>
        <taxon>Bacillati</taxon>
        <taxon>Actinomycetota</taxon>
        <taxon>Actinomycetes</taxon>
        <taxon>Mycobacteriales</taxon>
        <taxon>Nocardiaceae</taxon>
        <taxon>Nocardia</taxon>
    </lineage>
</organism>
<evidence type="ECO:0000313" key="2">
    <source>
        <dbReference type="Proteomes" id="UP000255467"/>
    </source>
</evidence>
<accession>A0A379JKY3</accession>
<dbReference type="STRING" id="1406858.GCA_000710895_02646"/>
<gene>
    <name evidence="1" type="ORF">NCTC1934_06530</name>
</gene>
<keyword evidence="2" id="KW-1185">Reference proteome</keyword>
<sequence length="33" mass="3487">MGSTVLDVVNLIIARVNAAWWWASSGSSGPMPL</sequence>